<dbReference type="STRING" id="183763.LP52_11945"/>
<keyword evidence="2" id="KW-0472">Membrane</keyword>
<dbReference type="Pfam" id="PF01882">
    <property type="entry name" value="DUF58"/>
    <property type="match status" value="1"/>
</dbReference>
<dbReference type="PANTHER" id="PTHR34351:SF1">
    <property type="entry name" value="SLR1927 PROTEIN"/>
    <property type="match status" value="1"/>
</dbReference>
<dbReference type="Proteomes" id="UP000031675">
    <property type="component" value="Unassembled WGS sequence"/>
</dbReference>
<keyword evidence="2" id="KW-0812">Transmembrane</keyword>
<evidence type="ECO:0000259" key="3">
    <source>
        <dbReference type="Pfam" id="PF01882"/>
    </source>
</evidence>
<name>A0A0C2FHC6_9ACTN</name>
<dbReference type="PANTHER" id="PTHR34351">
    <property type="entry name" value="SLR1927 PROTEIN-RELATED"/>
    <property type="match status" value="1"/>
</dbReference>
<feature type="region of interest" description="Disordered" evidence="1">
    <location>
        <begin position="167"/>
        <end position="211"/>
    </location>
</feature>
<evidence type="ECO:0000256" key="1">
    <source>
        <dbReference type="SAM" id="MobiDB-lite"/>
    </source>
</evidence>
<feature type="transmembrane region" description="Helical" evidence="2">
    <location>
        <begin position="12"/>
        <end position="28"/>
    </location>
</feature>
<evidence type="ECO:0000313" key="4">
    <source>
        <dbReference type="EMBL" id="KIH98659.1"/>
    </source>
</evidence>
<sequence>MSLLPAFTVRGWGLLSGGAALIVSGLVIGEHDLVGFGVLVFALPLLAALTLSGAPGRVVHSRALQPSRATAGTDTRVLIRVANASTTLPVSGLRVQDGLPFQLGQAPGFNVGFLGPRAVRDLTYRVRPQVRGSYPVGPLAVSFADPLNCLRRRRSIGGPATLLVTPPVVPLAPVPVPGGTAEDGDSSARTPAGGTENDPVPRGYRHGDDMRRVHWRSTARHGELMVRREEHRLSDRSAVLADLRSRAHAGAGPESSQEVAVSAAASVALHLIGRGHELRVRTDSDEVPAASGPDVLDALAVASASDSASLAGAAEAVGDAHISGQGLLVAVLGALTAADLDALAPLPGGRHTCVALLCSRAAWPGHDAVLRSSAALREAGWLVAEIDSVADLAHAWSAAVLGHSGAAVR</sequence>
<feature type="domain" description="DUF58" evidence="3">
    <location>
        <begin position="202"/>
        <end position="356"/>
    </location>
</feature>
<proteinExistence type="predicted"/>
<dbReference type="RefSeq" id="WP_040273292.1">
    <property type="nucleotide sequence ID" value="NZ_JROO01000021.1"/>
</dbReference>
<feature type="transmembrane region" description="Helical" evidence="2">
    <location>
        <begin position="34"/>
        <end position="54"/>
    </location>
</feature>
<accession>A0A0C2FHC6</accession>
<keyword evidence="2" id="KW-1133">Transmembrane helix</keyword>
<keyword evidence="5" id="KW-1185">Reference proteome</keyword>
<dbReference type="EMBL" id="JROO01000021">
    <property type="protein sequence ID" value="KIH98659.1"/>
    <property type="molecule type" value="Genomic_DNA"/>
</dbReference>
<dbReference type="AlphaFoldDB" id="A0A0C2FHC6"/>
<dbReference type="InterPro" id="IPR002881">
    <property type="entry name" value="DUF58"/>
</dbReference>
<feature type="compositionally biased region" description="Pro residues" evidence="1">
    <location>
        <begin position="167"/>
        <end position="176"/>
    </location>
</feature>
<protein>
    <recommendedName>
        <fullName evidence="3">DUF58 domain-containing protein</fullName>
    </recommendedName>
</protein>
<dbReference type="OrthoDB" id="9812729at2"/>
<organism evidence="4 5">
    <name type="scientific">Streptomonospora alba</name>
    <dbReference type="NCBI Taxonomy" id="183763"/>
    <lineage>
        <taxon>Bacteria</taxon>
        <taxon>Bacillati</taxon>
        <taxon>Actinomycetota</taxon>
        <taxon>Actinomycetes</taxon>
        <taxon>Streptosporangiales</taxon>
        <taxon>Nocardiopsidaceae</taxon>
        <taxon>Streptomonospora</taxon>
    </lineage>
</organism>
<evidence type="ECO:0000313" key="5">
    <source>
        <dbReference type="Proteomes" id="UP000031675"/>
    </source>
</evidence>
<evidence type="ECO:0000256" key="2">
    <source>
        <dbReference type="SAM" id="Phobius"/>
    </source>
</evidence>
<comment type="caution">
    <text evidence="4">The sequence shown here is derived from an EMBL/GenBank/DDBJ whole genome shotgun (WGS) entry which is preliminary data.</text>
</comment>
<reference evidence="5" key="1">
    <citation type="journal article" date="2015" name="Chem. Biol.">
        <title>Structure, bioactivity, and resistance mechanism of streptomonomicin, an unusual lasso Peptide from an understudied halophilic actinomycete.</title>
        <authorList>
            <person name="Metelev M."/>
            <person name="Tietz J.I."/>
            <person name="Melby J.O."/>
            <person name="Blair P.M."/>
            <person name="Zhu L."/>
            <person name="Livnat I."/>
            <person name="Severinov K."/>
            <person name="Mitchell D.A."/>
        </authorList>
    </citation>
    <scope>NUCLEOTIDE SEQUENCE [LARGE SCALE GENOMIC DNA]</scope>
    <source>
        <strain evidence="5">YIM 90003</strain>
    </source>
</reference>
<gene>
    <name evidence="4" type="ORF">LP52_11945</name>
</gene>